<keyword evidence="9" id="KW-0808">Transferase</keyword>
<evidence type="ECO:0000256" key="3">
    <source>
        <dbReference type="ARBA" id="ARBA00005539"/>
    </source>
</evidence>
<evidence type="ECO:0000256" key="5">
    <source>
        <dbReference type="ARBA" id="ARBA00022490"/>
    </source>
</evidence>
<dbReference type="PANTHER" id="PTHR11476:SF7">
    <property type="entry name" value="HISTIDINE--TRNA LIGASE"/>
    <property type="match status" value="1"/>
</dbReference>
<sequence length="372" mass="41686">MIKQEGFLKKGEQTVYLLRSLFEQYGYRKFKMSKFEEYDFYADNRSFLSAENILTFNGLKGRLLALKPDVTLSIVKNTRGNRDCPERVYYTENVYRAEKGDGEYREMMQVGLEYIGDVDDYAVCEIILLAKKSLDSISARSVLDISHMGFVSGLLEAAGISPSKQGRILACMGEKNPHGIRQLCREAGVSEEMTEKIAMTAELGGSLEETLPKAKAICCNEKMEQAVAELEKLLACLKACVYDQGINLDFSVVNDMDYYNGIIFQGFVDGIPKKILFGGRYDKLLEKFGKDAGAMGFAVAMDLLERYGETEKTYDVDALLLYDDTTDTIAKMRAVQMLQNMGLSVAAQKKDDGSITYKQLCRLNERGVEVIG</sequence>
<comment type="similarity">
    <text evidence="3 7">Belongs to the class-II aminoacyl-tRNA synthetase family. HisZ subfamily.</text>
</comment>
<evidence type="ECO:0000256" key="6">
    <source>
        <dbReference type="ARBA" id="ARBA00025246"/>
    </source>
</evidence>
<comment type="pathway">
    <text evidence="2 7">Amino-acid biosynthesis; L-histidine biosynthesis; L-histidine from 5-phospho-alpha-D-ribose 1-diphosphate: step 1/9.</text>
</comment>
<keyword evidence="7" id="KW-0028">Amino-acid biosynthesis</keyword>
<dbReference type="Proteomes" id="UP000729290">
    <property type="component" value="Unassembled WGS sequence"/>
</dbReference>
<evidence type="ECO:0000259" key="8">
    <source>
        <dbReference type="Pfam" id="PF13393"/>
    </source>
</evidence>
<organism evidence="9 10">
    <name type="scientific">Anaerotignum lactatifermentans</name>
    <dbReference type="NCBI Taxonomy" id="160404"/>
    <lineage>
        <taxon>Bacteria</taxon>
        <taxon>Bacillati</taxon>
        <taxon>Bacillota</taxon>
        <taxon>Clostridia</taxon>
        <taxon>Lachnospirales</taxon>
        <taxon>Anaerotignaceae</taxon>
        <taxon>Anaerotignum</taxon>
    </lineage>
</organism>
<accession>A0ABS2G7S4</accession>
<dbReference type="Pfam" id="PF13393">
    <property type="entry name" value="tRNA-synt_His"/>
    <property type="match status" value="1"/>
</dbReference>
<protein>
    <recommendedName>
        <fullName evidence="4 7">ATP phosphoribosyltransferase regulatory subunit</fullName>
    </recommendedName>
</protein>
<keyword evidence="9" id="KW-0328">Glycosyltransferase</keyword>
<comment type="subcellular location">
    <subcellularLocation>
        <location evidence="1 7">Cytoplasm</location>
    </subcellularLocation>
</comment>
<reference evidence="9 10" key="1">
    <citation type="journal article" date="2021" name="Sci. Rep.">
        <title>The distribution of antibiotic resistance genes in chicken gut microbiota commensals.</title>
        <authorList>
            <person name="Juricova H."/>
            <person name="Matiasovicova J."/>
            <person name="Kubasova T."/>
            <person name="Cejkova D."/>
            <person name="Rychlik I."/>
        </authorList>
    </citation>
    <scope>NUCLEOTIDE SEQUENCE [LARGE SCALE GENOMIC DNA]</scope>
    <source>
        <strain evidence="9 10">An431b</strain>
    </source>
</reference>
<dbReference type="InterPro" id="IPR045864">
    <property type="entry name" value="aa-tRNA-synth_II/BPL/LPL"/>
</dbReference>
<dbReference type="GO" id="GO:0016757">
    <property type="term" value="F:glycosyltransferase activity"/>
    <property type="evidence" value="ECO:0007669"/>
    <property type="project" value="UniProtKB-KW"/>
</dbReference>
<name>A0ABS2G7S4_9FIRM</name>
<dbReference type="RefSeq" id="WP_205133446.1">
    <property type="nucleotide sequence ID" value="NZ_JACSNT010000006.1"/>
</dbReference>
<comment type="subunit">
    <text evidence="7">Heteromultimer composed of HisG and HisZ subunits.</text>
</comment>
<keyword evidence="7" id="KW-0368">Histidine biosynthesis</keyword>
<evidence type="ECO:0000256" key="2">
    <source>
        <dbReference type="ARBA" id="ARBA00004667"/>
    </source>
</evidence>
<dbReference type="InterPro" id="IPR004517">
    <property type="entry name" value="HisZ"/>
</dbReference>
<dbReference type="PIRSF" id="PIRSF001549">
    <property type="entry name" value="His-tRNA_synth"/>
    <property type="match status" value="1"/>
</dbReference>
<dbReference type="PANTHER" id="PTHR11476">
    <property type="entry name" value="HISTIDYL-TRNA SYNTHETASE"/>
    <property type="match status" value="1"/>
</dbReference>
<evidence type="ECO:0000256" key="7">
    <source>
        <dbReference type="HAMAP-Rule" id="MF_00125"/>
    </source>
</evidence>
<dbReference type="InterPro" id="IPR041715">
    <property type="entry name" value="HisRS-like_core"/>
</dbReference>
<keyword evidence="10" id="KW-1185">Reference proteome</keyword>
<dbReference type="SUPFAM" id="SSF55681">
    <property type="entry name" value="Class II aaRS and biotin synthetases"/>
    <property type="match status" value="1"/>
</dbReference>
<evidence type="ECO:0000256" key="4">
    <source>
        <dbReference type="ARBA" id="ARBA00020397"/>
    </source>
</evidence>
<proteinExistence type="inferred from homology"/>
<dbReference type="EMBL" id="JACSNV010000005">
    <property type="protein sequence ID" value="MBM6877529.1"/>
    <property type="molecule type" value="Genomic_DNA"/>
</dbReference>
<gene>
    <name evidence="7" type="primary">hisZ</name>
    <name evidence="9" type="ORF">H9X83_05085</name>
</gene>
<feature type="domain" description="Class II Histidinyl-tRNA synthetase (HisRS)-like catalytic core" evidence="8">
    <location>
        <begin position="12"/>
        <end position="302"/>
    </location>
</feature>
<dbReference type="Gene3D" id="3.30.930.10">
    <property type="entry name" value="Bira Bifunctional Protein, Domain 2"/>
    <property type="match status" value="1"/>
</dbReference>
<dbReference type="HAMAP" id="MF_00125">
    <property type="entry name" value="HisZ"/>
    <property type="match status" value="1"/>
</dbReference>
<evidence type="ECO:0000313" key="9">
    <source>
        <dbReference type="EMBL" id="MBM6877529.1"/>
    </source>
</evidence>
<comment type="caution">
    <text evidence="9">The sequence shown here is derived from an EMBL/GenBank/DDBJ whole genome shotgun (WGS) entry which is preliminary data.</text>
</comment>
<evidence type="ECO:0000313" key="10">
    <source>
        <dbReference type="Proteomes" id="UP000729290"/>
    </source>
</evidence>
<keyword evidence="5 7" id="KW-0963">Cytoplasm</keyword>
<comment type="function">
    <text evidence="6 7">Required for the first step of histidine biosynthesis. May allow the feedback regulation of ATP phosphoribosyltransferase activity by histidine.</text>
</comment>
<dbReference type="InterPro" id="IPR004516">
    <property type="entry name" value="HisRS/HisZ"/>
</dbReference>
<evidence type="ECO:0000256" key="1">
    <source>
        <dbReference type="ARBA" id="ARBA00004496"/>
    </source>
</evidence>
<comment type="miscellaneous">
    <text evidence="7">This function is generally fulfilled by the C-terminal part of HisG, which is missing in some bacteria such as this one.</text>
</comment>